<proteinExistence type="predicted"/>
<dbReference type="Proteomes" id="UP001418222">
    <property type="component" value="Unassembled WGS sequence"/>
</dbReference>
<evidence type="ECO:0000313" key="3">
    <source>
        <dbReference type="Proteomes" id="UP001418222"/>
    </source>
</evidence>
<dbReference type="SUPFAM" id="SSF81383">
    <property type="entry name" value="F-box domain"/>
    <property type="match status" value="1"/>
</dbReference>
<dbReference type="PANTHER" id="PTHR44259:SF114">
    <property type="entry name" value="OS06G0707300 PROTEIN"/>
    <property type="match status" value="1"/>
</dbReference>
<dbReference type="InterPro" id="IPR036047">
    <property type="entry name" value="F-box-like_dom_sf"/>
</dbReference>
<name>A0AAP0AV61_9ASPA</name>
<protein>
    <submittedName>
        <fullName evidence="2">F-box protein</fullName>
    </submittedName>
</protein>
<dbReference type="PANTHER" id="PTHR44259">
    <property type="entry name" value="OS07G0183000 PROTEIN-RELATED"/>
    <property type="match status" value="1"/>
</dbReference>
<dbReference type="InterPro" id="IPR050942">
    <property type="entry name" value="F-box_BR-signaling"/>
</dbReference>
<organism evidence="2 3">
    <name type="scientific">Platanthera zijinensis</name>
    <dbReference type="NCBI Taxonomy" id="2320716"/>
    <lineage>
        <taxon>Eukaryota</taxon>
        <taxon>Viridiplantae</taxon>
        <taxon>Streptophyta</taxon>
        <taxon>Embryophyta</taxon>
        <taxon>Tracheophyta</taxon>
        <taxon>Spermatophyta</taxon>
        <taxon>Magnoliopsida</taxon>
        <taxon>Liliopsida</taxon>
        <taxon>Asparagales</taxon>
        <taxon>Orchidaceae</taxon>
        <taxon>Orchidoideae</taxon>
        <taxon>Orchideae</taxon>
        <taxon>Orchidinae</taxon>
        <taxon>Platanthera</taxon>
    </lineage>
</organism>
<dbReference type="Pfam" id="PF03478">
    <property type="entry name" value="Beta-prop_KIB1-4"/>
    <property type="match status" value="1"/>
</dbReference>
<comment type="caution">
    <text evidence="2">The sequence shown here is derived from an EMBL/GenBank/DDBJ whole genome shotgun (WGS) entry which is preliminary data.</text>
</comment>
<feature type="domain" description="KIB1-4 beta-propeller" evidence="1">
    <location>
        <begin position="55"/>
        <end position="243"/>
    </location>
</feature>
<evidence type="ECO:0000259" key="1">
    <source>
        <dbReference type="Pfam" id="PF03478"/>
    </source>
</evidence>
<evidence type="ECO:0000313" key="2">
    <source>
        <dbReference type="EMBL" id="KAK8916239.1"/>
    </source>
</evidence>
<dbReference type="AlphaFoldDB" id="A0AAP0AV61"/>
<keyword evidence="3" id="KW-1185">Reference proteome</keyword>
<reference evidence="2 3" key="1">
    <citation type="journal article" date="2022" name="Nat. Plants">
        <title>Genomes of leafy and leafless Platanthera orchids illuminate the evolution of mycoheterotrophy.</title>
        <authorList>
            <person name="Li M.H."/>
            <person name="Liu K.W."/>
            <person name="Li Z."/>
            <person name="Lu H.C."/>
            <person name="Ye Q.L."/>
            <person name="Zhang D."/>
            <person name="Wang J.Y."/>
            <person name="Li Y.F."/>
            <person name="Zhong Z.M."/>
            <person name="Liu X."/>
            <person name="Yu X."/>
            <person name="Liu D.K."/>
            <person name="Tu X.D."/>
            <person name="Liu B."/>
            <person name="Hao Y."/>
            <person name="Liao X.Y."/>
            <person name="Jiang Y.T."/>
            <person name="Sun W.H."/>
            <person name="Chen J."/>
            <person name="Chen Y.Q."/>
            <person name="Ai Y."/>
            <person name="Zhai J.W."/>
            <person name="Wu S.S."/>
            <person name="Zhou Z."/>
            <person name="Hsiao Y.Y."/>
            <person name="Wu W.L."/>
            <person name="Chen Y.Y."/>
            <person name="Lin Y.F."/>
            <person name="Hsu J.L."/>
            <person name="Li C.Y."/>
            <person name="Wang Z.W."/>
            <person name="Zhao X."/>
            <person name="Zhong W.Y."/>
            <person name="Ma X.K."/>
            <person name="Ma L."/>
            <person name="Huang J."/>
            <person name="Chen G.Z."/>
            <person name="Huang M.Z."/>
            <person name="Huang L."/>
            <person name="Peng D.H."/>
            <person name="Luo Y.B."/>
            <person name="Zou S.Q."/>
            <person name="Chen S.P."/>
            <person name="Lan S."/>
            <person name="Tsai W.C."/>
            <person name="Van de Peer Y."/>
            <person name="Liu Z.J."/>
        </authorList>
    </citation>
    <scope>NUCLEOTIDE SEQUENCE [LARGE SCALE GENOMIC DNA]</scope>
    <source>
        <strain evidence="2">Lor287</strain>
    </source>
</reference>
<sequence>MTFSSSSSIYSWSNLPLDLLISIKERIHERPDLLSFRSVCSQWRSSVPVPKHLQLYDVSIPSPFPSSYKLSYICASNGWLLFKNQNYSYHLFDPISLQKHSLPHLTRKKIRGKFKRWTGSMIQLFNVAVSLRPDGFVIVVGIANVCNRRGTFIYEKFAYYIIGKDKCWNISKETNDGILKIIGGREGKRFYAIDEEWGLYVLEVGPLMRSKRFNLFLPEHILCNNHADKSKGEKKQFLVQVEGIREKSGEYLKIYGHCYKKLLLDGECWLVLKLKALELCIDSTDVNAYYHIHKWKAKCRYDNEFCYHNGRMFMPKL</sequence>
<dbReference type="InterPro" id="IPR005174">
    <property type="entry name" value="KIB1-4_b-propeller"/>
</dbReference>
<gene>
    <name evidence="2" type="ORF">KSP39_PZI022319</name>
</gene>
<accession>A0AAP0AV61</accession>
<dbReference type="Gene3D" id="1.20.1280.50">
    <property type="match status" value="1"/>
</dbReference>
<dbReference type="EMBL" id="JBBWWQ010000020">
    <property type="protein sequence ID" value="KAK8916239.1"/>
    <property type="molecule type" value="Genomic_DNA"/>
</dbReference>